<evidence type="ECO:0000313" key="2">
    <source>
        <dbReference type="Proteomes" id="UP000503129"/>
    </source>
</evidence>
<reference evidence="1 2" key="1">
    <citation type="submission" date="2018-06" db="EMBL/GenBank/DDBJ databases">
        <title>Comparative genomics of Brasilonema spp. strains.</title>
        <authorList>
            <person name="Alvarenga D.O."/>
            <person name="Fiore M.F."/>
            <person name="Varani A.M."/>
        </authorList>
    </citation>
    <scope>NUCLEOTIDE SEQUENCE [LARGE SCALE GENOMIC DNA]</scope>
    <source>
        <strain evidence="1 2">CENA114</strain>
    </source>
</reference>
<dbReference type="Pfam" id="PF13565">
    <property type="entry name" value="HTH_32"/>
    <property type="match status" value="1"/>
</dbReference>
<proteinExistence type="predicted"/>
<gene>
    <name evidence="1" type="ORF">DP114_24330</name>
</gene>
<dbReference type="KEGG" id="bsen:DP114_24330"/>
<dbReference type="SUPFAM" id="SSF46689">
    <property type="entry name" value="Homeodomain-like"/>
    <property type="match status" value="1"/>
</dbReference>
<dbReference type="InterPro" id="IPR009057">
    <property type="entry name" value="Homeodomain-like_sf"/>
</dbReference>
<accession>A0A856MN12</accession>
<evidence type="ECO:0000313" key="1">
    <source>
        <dbReference type="EMBL" id="QDL10607.1"/>
    </source>
</evidence>
<name>A0A856MN12_9CYAN</name>
<dbReference type="RefSeq" id="WP_169265550.1">
    <property type="nucleotide sequence ID" value="NZ_CAWOXK010000001.1"/>
</dbReference>
<sequence length="203" mass="23258">MSQQNNQLTCKGSALVESQILTPFQRKLLQKNLEEDLPNQYRRRIQIMLLADQGKSQAEICESLGCCPATVRHWTHIARSGMAHQWQDCPIGRPKAVNEAYSERLKELFSHSPRDYGYSFRRWTTSWLQKHLAKEFGIEVSNRHIKRLLKQMGLSTRPKPSHVSEATTEKPKNSKILIHDLQSENMSDDTGFLALNLATLGTD</sequence>
<dbReference type="Proteomes" id="UP000503129">
    <property type="component" value="Chromosome"/>
</dbReference>
<dbReference type="AlphaFoldDB" id="A0A856MN12"/>
<organism evidence="1 2">
    <name type="scientific">Brasilonema sennae CENA114</name>
    <dbReference type="NCBI Taxonomy" id="415709"/>
    <lineage>
        <taxon>Bacteria</taxon>
        <taxon>Bacillati</taxon>
        <taxon>Cyanobacteriota</taxon>
        <taxon>Cyanophyceae</taxon>
        <taxon>Nostocales</taxon>
        <taxon>Scytonemataceae</taxon>
        <taxon>Brasilonema</taxon>
        <taxon>Bromeliae group (in: Brasilonema)</taxon>
    </lineage>
</organism>
<protein>
    <submittedName>
        <fullName evidence="1">Helix-turn-helix domain-containing protein</fullName>
    </submittedName>
</protein>
<keyword evidence="2" id="KW-1185">Reference proteome</keyword>
<dbReference type="EMBL" id="CP030118">
    <property type="protein sequence ID" value="QDL10607.1"/>
    <property type="molecule type" value="Genomic_DNA"/>
</dbReference>